<dbReference type="PANTHER" id="PTHR43493">
    <property type="entry name" value="DNA GYRASE/TOPOISOMERASE SUBUNIT A"/>
    <property type="match status" value="1"/>
</dbReference>
<evidence type="ECO:0000256" key="6">
    <source>
        <dbReference type="ARBA" id="ARBA00023235"/>
    </source>
</evidence>
<accession>A0A1Q8QFF0</accession>
<dbReference type="InterPro" id="IPR013760">
    <property type="entry name" value="Topo_IIA-like_dom_sf"/>
</dbReference>
<dbReference type="Gene3D" id="3.30.1360.40">
    <property type="match status" value="1"/>
</dbReference>
<keyword evidence="5 7" id="KW-0238">DNA-binding</keyword>
<keyword evidence="4" id="KW-0799">Topoisomerase</keyword>
<dbReference type="InterPro" id="IPR050220">
    <property type="entry name" value="Type_II_DNA_Topoisomerases"/>
</dbReference>
<dbReference type="Gene3D" id="3.90.199.10">
    <property type="entry name" value="Topoisomerase II, domain 5"/>
    <property type="match status" value="1"/>
</dbReference>
<comment type="caution">
    <text evidence="7">Lacks conserved residue(s) required for the propagation of feature annotation.</text>
</comment>
<feature type="domain" description="Topo IIA-type catalytic" evidence="8">
    <location>
        <begin position="1"/>
        <end position="164"/>
    </location>
</feature>
<dbReference type="AlphaFoldDB" id="A0A1Q8QFF0"/>
<comment type="similarity">
    <text evidence="2">Belongs to the type II topoisomerase GyrA/ParC subunit family.</text>
</comment>
<sequence>MTLVPGPDFPTGGKIIGREGIHDAYETGRGKITMRGTTALERGKGGKSLIVITEIPYQVNKANLAAKIESLSEEKIEGILDVRDESDREGMRLVVECHKDTNPQIVLQQLCKYTQIARDIWSYQFSDRPQRNTDGHGTQGDYCSLYQASSVYDPPSDRVRLNES</sequence>
<evidence type="ECO:0000259" key="8">
    <source>
        <dbReference type="PROSITE" id="PS52040"/>
    </source>
</evidence>
<evidence type="ECO:0000256" key="2">
    <source>
        <dbReference type="ARBA" id="ARBA00008263"/>
    </source>
</evidence>
<dbReference type="GO" id="GO:0009330">
    <property type="term" value="C:DNA topoisomerase type II (double strand cut, ATP-hydrolyzing) complex"/>
    <property type="evidence" value="ECO:0007669"/>
    <property type="project" value="TreeGrafter"/>
</dbReference>
<dbReference type="GO" id="GO:0034335">
    <property type="term" value="F:DNA negative supercoiling activity"/>
    <property type="evidence" value="ECO:0007669"/>
    <property type="project" value="UniProtKB-ARBA"/>
</dbReference>
<protein>
    <recommendedName>
        <fullName evidence="3">DNA topoisomerase (ATP-hydrolyzing)</fullName>
        <ecNumber evidence="3">5.6.2.2</ecNumber>
    </recommendedName>
</protein>
<dbReference type="EMBL" id="MLBF01000090">
    <property type="protein sequence ID" value="OLN26028.1"/>
    <property type="molecule type" value="Genomic_DNA"/>
</dbReference>
<dbReference type="GO" id="GO:0005524">
    <property type="term" value="F:ATP binding"/>
    <property type="evidence" value="ECO:0007669"/>
    <property type="project" value="InterPro"/>
</dbReference>
<dbReference type="PROSITE" id="PS52040">
    <property type="entry name" value="TOPO_IIA"/>
    <property type="match status" value="1"/>
</dbReference>
<dbReference type="GO" id="GO:0006265">
    <property type="term" value="P:DNA topological change"/>
    <property type="evidence" value="ECO:0007669"/>
    <property type="project" value="InterPro"/>
</dbReference>
<keyword evidence="10" id="KW-1185">Reference proteome</keyword>
<dbReference type="FunFam" id="3.30.1360.40:FF:000002">
    <property type="entry name" value="DNA gyrase subunit A"/>
    <property type="match status" value="1"/>
</dbReference>
<dbReference type="EC" id="5.6.2.2" evidence="3"/>
<evidence type="ECO:0000256" key="1">
    <source>
        <dbReference type="ARBA" id="ARBA00000185"/>
    </source>
</evidence>
<comment type="caution">
    <text evidence="9">The sequence shown here is derived from an EMBL/GenBank/DDBJ whole genome shotgun (WGS) entry which is preliminary data.</text>
</comment>
<evidence type="ECO:0000313" key="10">
    <source>
        <dbReference type="Proteomes" id="UP000186102"/>
    </source>
</evidence>
<reference evidence="9 10" key="1">
    <citation type="submission" date="2016-09" db="EMBL/GenBank/DDBJ databases">
        <title>Complete genome of Desulfosporosinus sp. OL.</title>
        <authorList>
            <person name="Mardanov A."/>
            <person name="Beletsky A."/>
            <person name="Panova A."/>
            <person name="Karnachuk O."/>
            <person name="Ravin N."/>
        </authorList>
    </citation>
    <scope>NUCLEOTIDE SEQUENCE [LARGE SCALE GENOMIC DNA]</scope>
    <source>
        <strain evidence="9 10">OL</strain>
    </source>
</reference>
<evidence type="ECO:0000256" key="7">
    <source>
        <dbReference type="PROSITE-ProRule" id="PRU01384"/>
    </source>
</evidence>
<dbReference type="InterPro" id="IPR013758">
    <property type="entry name" value="Topo_IIA_A/C_ab"/>
</dbReference>
<evidence type="ECO:0000256" key="4">
    <source>
        <dbReference type="ARBA" id="ARBA00023029"/>
    </source>
</evidence>
<name>A0A1Q8QFF0_9FIRM</name>
<dbReference type="STRING" id="1888891.DSOL_5143"/>
<dbReference type="SUPFAM" id="SSF56719">
    <property type="entry name" value="Type II DNA topoisomerase"/>
    <property type="match status" value="1"/>
</dbReference>
<dbReference type="GO" id="GO:0005737">
    <property type="term" value="C:cytoplasm"/>
    <property type="evidence" value="ECO:0007669"/>
    <property type="project" value="TreeGrafter"/>
</dbReference>
<evidence type="ECO:0000313" key="9">
    <source>
        <dbReference type="EMBL" id="OLN26028.1"/>
    </source>
</evidence>
<comment type="catalytic activity">
    <reaction evidence="1">
        <text>ATP-dependent breakage, passage and rejoining of double-stranded DNA.</text>
        <dbReference type="EC" id="5.6.2.2"/>
    </reaction>
</comment>
<proteinExistence type="inferred from homology"/>
<organism evidence="9 10">
    <name type="scientific">Desulfosporosinus metallidurans</name>
    <dbReference type="NCBI Taxonomy" id="1888891"/>
    <lineage>
        <taxon>Bacteria</taxon>
        <taxon>Bacillati</taxon>
        <taxon>Bacillota</taxon>
        <taxon>Clostridia</taxon>
        <taxon>Eubacteriales</taxon>
        <taxon>Desulfitobacteriaceae</taxon>
        <taxon>Desulfosporosinus</taxon>
    </lineage>
</organism>
<evidence type="ECO:0000256" key="3">
    <source>
        <dbReference type="ARBA" id="ARBA00012895"/>
    </source>
</evidence>
<evidence type="ECO:0000256" key="5">
    <source>
        <dbReference type="ARBA" id="ARBA00023125"/>
    </source>
</evidence>
<dbReference type="GO" id="GO:0003677">
    <property type="term" value="F:DNA binding"/>
    <property type="evidence" value="ECO:0007669"/>
    <property type="project" value="UniProtKB-UniRule"/>
</dbReference>
<dbReference type="Pfam" id="PF00521">
    <property type="entry name" value="DNA_topoisoIV"/>
    <property type="match status" value="1"/>
</dbReference>
<keyword evidence="6" id="KW-0413">Isomerase</keyword>
<dbReference type="Proteomes" id="UP000186102">
    <property type="component" value="Unassembled WGS sequence"/>
</dbReference>
<dbReference type="InterPro" id="IPR002205">
    <property type="entry name" value="Topo_IIA_dom_A"/>
</dbReference>
<dbReference type="PANTHER" id="PTHR43493:SF5">
    <property type="entry name" value="DNA GYRASE SUBUNIT A, CHLOROPLASTIC_MITOCHONDRIAL"/>
    <property type="match status" value="1"/>
</dbReference>
<gene>
    <name evidence="9" type="ORF">DSOL_5143</name>
</gene>